<accession>A0A0V1F4I4</accession>
<name>A0A0V1F4I4_TRIPS</name>
<keyword evidence="2" id="KW-1185">Reference proteome</keyword>
<dbReference type="Proteomes" id="UP000054995">
    <property type="component" value="Unassembled WGS sequence"/>
</dbReference>
<comment type="caution">
    <text evidence="1">The sequence shown here is derived from an EMBL/GenBank/DDBJ whole genome shotgun (WGS) entry which is preliminary data.</text>
</comment>
<reference evidence="1 2" key="1">
    <citation type="submission" date="2015-01" db="EMBL/GenBank/DDBJ databases">
        <title>Evolution of Trichinella species and genotypes.</title>
        <authorList>
            <person name="Korhonen P.K."/>
            <person name="Edoardo P."/>
            <person name="Giuseppe L.R."/>
            <person name="Gasser R.B."/>
        </authorList>
    </citation>
    <scope>NUCLEOTIDE SEQUENCE [LARGE SCALE GENOMIC DNA]</scope>
    <source>
        <strain evidence="1">ISS470</strain>
    </source>
</reference>
<gene>
    <name evidence="1" type="ORF">T4D_9129</name>
</gene>
<evidence type="ECO:0000313" key="2">
    <source>
        <dbReference type="Proteomes" id="UP000054995"/>
    </source>
</evidence>
<protein>
    <submittedName>
        <fullName evidence="1">Uncharacterized protein</fullName>
    </submittedName>
</protein>
<organism evidence="1 2">
    <name type="scientific">Trichinella pseudospiralis</name>
    <name type="common">Parasitic roundworm</name>
    <dbReference type="NCBI Taxonomy" id="6337"/>
    <lineage>
        <taxon>Eukaryota</taxon>
        <taxon>Metazoa</taxon>
        <taxon>Ecdysozoa</taxon>
        <taxon>Nematoda</taxon>
        <taxon>Enoplea</taxon>
        <taxon>Dorylaimia</taxon>
        <taxon>Trichinellida</taxon>
        <taxon>Trichinellidae</taxon>
        <taxon>Trichinella</taxon>
    </lineage>
</organism>
<dbReference type="EMBL" id="JYDT01000360">
    <property type="protein sequence ID" value="KRY80693.1"/>
    <property type="molecule type" value="Genomic_DNA"/>
</dbReference>
<evidence type="ECO:0000313" key="1">
    <source>
        <dbReference type="EMBL" id="KRY80693.1"/>
    </source>
</evidence>
<proteinExistence type="predicted"/>
<sequence length="96" mass="10961">MTITEEQEFTLFRLRHDRFRRTRAISTQGPGKILKTKKACYDHELLAQCNFKCGICGKGFFGSRASWKCIRKELRKHLAVGPPLLLECAVSGNTVF</sequence>
<dbReference type="AlphaFoldDB" id="A0A0V1F4I4"/>